<feature type="domain" description="TiaS FLD" evidence="7">
    <location>
        <begin position="190"/>
        <end position="306"/>
    </location>
</feature>
<accession>A0AA96V108</accession>
<name>A0AA96V108_9EURY</name>
<evidence type="ECO:0000256" key="3">
    <source>
        <dbReference type="ARBA" id="ARBA00022694"/>
    </source>
</evidence>
<comment type="similarity">
    <text evidence="6">Belongs to the TiaS family.</text>
</comment>
<organism evidence="10 11">
    <name type="scientific">Methanimicrococcus hongohii</name>
    <dbReference type="NCBI Taxonomy" id="3028295"/>
    <lineage>
        <taxon>Archaea</taxon>
        <taxon>Methanobacteriati</taxon>
        <taxon>Methanobacteriota</taxon>
        <taxon>Stenosarchaea group</taxon>
        <taxon>Methanomicrobia</taxon>
        <taxon>Methanosarcinales</taxon>
        <taxon>Methanosarcinaceae</taxon>
        <taxon>Methanimicrococcus</taxon>
    </lineage>
</organism>
<dbReference type="RefSeq" id="WP_316557633.1">
    <property type="nucleotide sequence ID" value="NZ_CP131059.1"/>
</dbReference>
<dbReference type="InterPro" id="IPR013696">
    <property type="entry name" value="TiaS_FLD"/>
</dbReference>
<dbReference type="GO" id="GO:0005524">
    <property type="term" value="F:ATP binding"/>
    <property type="evidence" value="ECO:0007669"/>
    <property type="project" value="UniProtKB-KW"/>
</dbReference>
<dbReference type="AlphaFoldDB" id="A0AA96V108"/>
<evidence type="ECO:0000256" key="5">
    <source>
        <dbReference type="ARBA" id="ARBA00022840"/>
    </source>
</evidence>
<proteinExistence type="inferred from homology"/>
<dbReference type="Gene3D" id="3.90.600.20">
    <property type="match status" value="1"/>
</dbReference>
<comment type="subcellular location">
    <subcellularLocation>
        <location evidence="6">Cytoplasm</location>
    </subcellularLocation>
</comment>
<dbReference type="PANTHER" id="PTHR40705:SF2">
    <property type="entry name" value="DUF1743 DOMAIN-CONTAINING PROTEIN"/>
    <property type="match status" value="1"/>
</dbReference>
<sequence length="474" mass="53228">MLIGIDDTDSNEGMCTTYLAALLADELKVFGNVVGFPYLIRLNPTIPYKTRGNAALGIELDLFEENSETKEKVISFVAEKIKEYAELSCDKTNPGAVFIFDSINVNICDSLRRPLYEFYKKAVTDVIEIEEAFKLLNQIESKFPNSVVHISMKNGRGLIGSLAVCGAILNFNNDLSQKPAFQDLDFQKSSFQDLPFQDTSFQDFTFEYLAYRLPQNRGSNGGPIRFVDKESLILADQMTTPETWDTIDFDKKTKPFPVCVPSGKDPVLFGIRGNSAGAVSKAAEYVVSEEIERSQIFKTNQGTDVHLIPVKSVSEMKPLHSYILKGFVHSKAETIEGGHDIFKLEDESGDILVCAAFEPTGNFRHIIRELIPKDEIRVYGSFKNDTLNLEKIKILRLAEDFKFDNPNCPICGKRTESAGIGQGFRCKKCKTKTESKIEVSVPRKINLGYYEVPPSARRHLSKPLIRYSKDDLES</sequence>
<keyword evidence="2 6" id="KW-0436">Ligase</keyword>
<dbReference type="Gene3D" id="2.40.50.1010">
    <property type="match status" value="1"/>
</dbReference>
<dbReference type="HAMAP" id="MF_01892">
    <property type="entry name" value="tRNA_Ile2_agm2C_synt"/>
    <property type="match status" value="1"/>
</dbReference>
<keyword evidence="3 6" id="KW-0819">tRNA processing</keyword>
<evidence type="ECO:0000259" key="8">
    <source>
        <dbReference type="Pfam" id="PF22641"/>
    </source>
</evidence>
<keyword evidence="4 6" id="KW-0547">Nucleotide-binding</keyword>
<evidence type="ECO:0000256" key="6">
    <source>
        <dbReference type="HAMAP-Rule" id="MF_01892"/>
    </source>
</evidence>
<keyword evidence="11" id="KW-1185">Reference proteome</keyword>
<comment type="catalytic activity">
    <reaction evidence="6">
        <text>cytidine(34) in tRNA(Ile2) + agmatine + ATP + H2O = 2-agmatinylcytidine(34) in tRNA(Ile2) + AMP + 2 phosphate + 2 H(+)</text>
        <dbReference type="Rhea" id="RHEA:43608"/>
        <dbReference type="Rhea" id="RHEA-COMP:10625"/>
        <dbReference type="Rhea" id="RHEA-COMP:10626"/>
        <dbReference type="ChEBI" id="CHEBI:15377"/>
        <dbReference type="ChEBI" id="CHEBI:15378"/>
        <dbReference type="ChEBI" id="CHEBI:30616"/>
        <dbReference type="ChEBI" id="CHEBI:43474"/>
        <dbReference type="ChEBI" id="CHEBI:58145"/>
        <dbReference type="ChEBI" id="CHEBI:82748"/>
        <dbReference type="ChEBI" id="CHEBI:83545"/>
        <dbReference type="ChEBI" id="CHEBI:456215"/>
        <dbReference type="EC" id="6.3.4.22"/>
    </reaction>
</comment>
<dbReference type="PANTHER" id="PTHR40705">
    <property type="entry name" value="TRNA(ILE2) 2-AGMATINYLCYTIDINE SYNTHETASE TIAS"/>
    <property type="match status" value="1"/>
</dbReference>
<dbReference type="EMBL" id="CP131059">
    <property type="protein sequence ID" value="WNY24444.1"/>
    <property type="molecule type" value="Genomic_DNA"/>
</dbReference>
<keyword evidence="1 6" id="KW-0963">Cytoplasm</keyword>
<dbReference type="Pfam" id="PF22641">
    <property type="entry name" value="TiaS_TCKD"/>
    <property type="match status" value="1"/>
</dbReference>
<keyword evidence="5 6" id="KW-0067">ATP-binding</keyword>
<evidence type="ECO:0000256" key="2">
    <source>
        <dbReference type="ARBA" id="ARBA00022598"/>
    </source>
</evidence>
<evidence type="ECO:0000259" key="7">
    <source>
        <dbReference type="Pfam" id="PF08489"/>
    </source>
</evidence>
<dbReference type="Proteomes" id="UP001302978">
    <property type="component" value="Chromosome"/>
</dbReference>
<dbReference type="InterPro" id="IPR053870">
    <property type="entry name" value="TiaS-like_TCKD"/>
</dbReference>
<evidence type="ECO:0000256" key="1">
    <source>
        <dbReference type="ARBA" id="ARBA00022490"/>
    </source>
</evidence>
<dbReference type="InterPro" id="IPR055394">
    <property type="entry name" value="Zn_ribbon_TiaS"/>
</dbReference>
<gene>
    <name evidence="6" type="primary">tiaS</name>
    <name evidence="10" type="ORF">MmiHf6_17810</name>
</gene>
<evidence type="ECO:0000256" key="4">
    <source>
        <dbReference type="ARBA" id="ARBA00022741"/>
    </source>
</evidence>
<protein>
    <recommendedName>
        <fullName evidence="6">tRNA(Ile2) 2-agmatinylcytidine synthetase TiaS</fullName>
        <shortName evidence="6">tRNA(Ile2)-agm2C synthetase</shortName>
        <ecNumber evidence="6">6.3.4.22</ecNumber>
    </recommendedName>
    <alternativeName>
        <fullName evidence="6">tRNA(Ile2) agmatidine synthetase</fullName>
    </alternativeName>
</protein>
<dbReference type="GO" id="GO:0016879">
    <property type="term" value="F:ligase activity, forming carbon-nitrogen bonds"/>
    <property type="evidence" value="ECO:0007669"/>
    <property type="project" value="UniProtKB-UniRule"/>
</dbReference>
<evidence type="ECO:0000259" key="9">
    <source>
        <dbReference type="Pfam" id="PF23783"/>
    </source>
</evidence>
<comment type="function">
    <text evidence="6">ATP-dependent agmatine transferase that catalyzes the formation of 2-agmatinylcytidine (agm2C) at the wobble position (C34) of tRNA(Ile2), converting the codon specificity from AUG to AUA.</text>
</comment>
<dbReference type="KEGG" id="mehf:MmiHf6_17810"/>
<dbReference type="InterPro" id="IPR024913">
    <property type="entry name" value="tRNA_Ile2__agm2C_synt"/>
</dbReference>
<feature type="domain" description="TiaS-like TCKD" evidence="8">
    <location>
        <begin position="3"/>
        <end position="141"/>
    </location>
</feature>
<dbReference type="CDD" id="cd04482">
    <property type="entry name" value="RPA2_OBF_like"/>
    <property type="match status" value="1"/>
</dbReference>
<evidence type="ECO:0000313" key="11">
    <source>
        <dbReference type="Proteomes" id="UP001302978"/>
    </source>
</evidence>
<dbReference type="GeneID" id="85196407"/>
<dbReference type="EC" id="6.3.4.22" evidence="6"/>
<evidence type="ECO:0000313" key="10">
    <source>
        <dbReference type="EMBL" id="WNY24444.1"/>
    </source>
</evidence>
<dbReference type="GO" id="GO:0005737">
    <property type="term" value="C:cytoplasm"/>
    <property type="evidence" value="ECO:0007669"/>
    <property type="project" value="UniProtKB-SubCell"/>
</dbReference>
<dbReference type="Gene3D" id="3.30.70.2200">
    <property type="match status" value="1"/>
</dbReference>
<feature type="domain" description="TiaS C-terminal zinc ribbon" evidence="9">
    <location>
        <begin position="405"/>
        <end position="445"/>
    </location>
</feature>
<dbReference type="Pfam" id="PF23783">
    <property type="entry name" value="Zn_ribbon_TiaS"/>
    <property type="match status" value="1"/>
</dbReference>
<reference evidence="10 11" key="1">
    <citation type="submission" date="2023-07" db="EMBL/GenBank/DDBJ databases">
        <title>Closed genoem sequence of Methanomicrococcus sp. Hf6.</title>
        <authorList>
            <person name="Poehlein A."/>
            <person name="Protasov E."/>
            <person name="Platt K."/>
            <person name="Reeh H."/>
            <person name="Daniel R."/>
            <person name="Brune A."/>
        </authorList>
    </citation>
    <scope>NUCLEOTIDE SEQUENCE [LARGE SCALE GENOMIC DNA]</scope>
    <source>
        <strain evidence="10 11">Hf6</strain>
    </source>
</reference>
<dbReference type="GO" id="GO:0002101">
    <property type="term" value="P:tRNA wobble cytosine modification"/>
    <property type="evidence" value="ECO:0007669"/>
    <property type="project" value="UniProtKB-UniRule"/>
</dbReference>
<dbReference type="Pfam" id="PF08489">
    <property type="entry name" value="TiaS_FLD"/>
    <property type="match status" value="1"/>
</dbReference>